<dbReference type="OrthoDB" id="9803598at2"/>
<keyword evidence="3" id="KW-1185">Reference proteome</keyword>
<proteinExistence type="predicted"/>
<feature type="domain" description="Chorismate-utilising enzyme C-terminal" evidence="1">
    <location>
        <begin position="210"/>
        <end position="457"/>
    </location>
</feature>
<dbReference type="InterPro" id="IPR015890">
    <property type="entry name" value="Chorismate_C"/>
</dbReference>
<dbReference type="STRING" id="318161.Sden_0626"/>
<protein>
    <submittedName>
        <fullName evidence="2">Anthranilate synthase component I and chorismate binding protein</fullName>
    </submittedName>
</protein>
<evidence type="ECO:0000313" key="2">
    <source>
        <dbReference type="EMBL" id="ABE53916.1"/>
    </source>
</evidence>
<dbReference type="KEGG" id="sdn:Sden_0626"/>
<name>Q12RL0_SHEDO</name>
<dbReference type="InterPro" id="IPR019999">
    <property type="entry name" value="Anth_synth_I-like"/>
</dbReference>
<evidence type="ECO:0000313" key="3">
    <source>
        <dbReference type="Proteomes" id="UP000001982"/>
    </source>
</evidence>
<dbReference type="SUPFAM" id="SSF56322">
    <property type="entry name" value="ADC synthase"/>
    <property type="match status" value="1"/>
</dbReference>
<dbReference type="PANTHER" id="PTHR11236">
    <property type="entry name" value="AMINOBENZOATE/ANTHRANILATE SYNTHASE"/>
    <property type="match status" value="1"/>
</dbReference>
<dbReference type="AlphaFoldDB" id="Q12RL0"/>
<evidence type="ECO:0000259" key="1">
    <source>
        <dbReference type="Pfam" id="PF00425"/>
    </source>
</evidence>
<dbReference type="RefSeq" id="WP_011495081.1">
    <property type="nucleotide sequence ID" value="NC_007954.1"/>
</dbReference>
<dbReference type="eggNOG" id="COG0147">
    <property type="taxonomic scope" value="Bacteria"/>
</dbReference>
<dbReference type="HOGENOM" id="CLU_006493_9_1_6"/>
<accession>Q12RL0</accession>
<dbReference type="InterPro" id="IPR005801">
    <property type="entry name" value="ADC_synthase"/>
</dbReference>
<dbReference type="GO" id="GO:0000162">
    <property type="term" value="P:L-tryptophan biosynthetic process"/>
    <property type="evidence" value="ECO:0007669"/>
    <property type="project" value="TreeGrafter"/>
</dbReference>
<sequence length="466" mass="51504">MLVQLTESSWAVERTKVPEAAPLAQVRKGMLGLYPHPALFETKRGFQDIDGSKTMFMLDKLLEIKLVDNIWYIDGKGPFEQYVAACYALVNDANQPLCERLRQVTKLLSLPEEYPIMLTLGYSAARFFEHLPQMTAEQGEPEVLMRVYRYLVHYDHGDDAEKGAQIDVLKTQHDEVVNTQILVDALTQPEQSSAPMKPWQLGSIKDLTEKDAFYAAVERAKEHIRIGDIYQVQLCRRAISNAAIPPVDLYERLVSINPAPYMYYLDLGDRHVISSSPELMLRVSGGMAQVRPIAGTMTHEEYGGSPLEKIPKEAAEHLMLVDLARNDLARCAVTGGVKVSSFMQEDAYGPLLHLVSTIDTPVRRECDIWDLIATNFPAGTMTGAPKIRAMEIISDLEQAARGLYTGCAGYISGTNSAVLALTIRTIIGDSGLYLLQSAAGVVADSQASSEWEEAGAKINSFSRAMG</sequence>
<dbReference type="Gene3D" id="3.60.120.10">
    <property type="entry name" value="Anthranilate synthase"/>
    <property type="match status" value="1"/>
</dbReference>
<gene>
    <name evidence="2" type="ordered locus">Sden_0626</name>
</gene>
<dbReference type="PRINTS" id="PR00095">
    <property type="entry name" value="ANTSNTHASEI"/>
</dbReference>
<dbReference type="EMBL" id="CP000302">
    <property type="protein sequence ID" value="ABE53916.1"/>
    <property type="molecule type" value="Genomic_DNA"/>
</dbReference>
<reference evidence="2 3" key="1">
    <citation type="submission" date="2006-03" db="EMBL/GenBank/DDBJ databases">
        <title>Complete sequence of Shewanella denitrificans OS217.</title>
        <authorList>
            <consortium name="US DOE Joint Genome Institute"/>
            <person name="Copeland A."/>
            <person name="Lucas S."/>
            <person name="Lapidus A."/>
            <person name="Barry K."/>
            <person name="Detter J.C."/>
            <person name="Glavina del Rio T."/>
            <person name="Hammon N."/>
            <person name="Israni S."/>
            <person name="Dalin E."/>
            <person name="Tice H."/>
            <person name="Pitluck S."/>
            <person name="Brettin T."/>
            <person name="Bruce D."/>
            <person name="Han C."/>
            <person name="Tapia R."/>
            <person name="Gilna P."/>
            <person name="Kiss H."/>
            <person name="Schmutz J."/>
            <person name="Larimer F."/>
            <person name="Land M."/>
            <person name="Hauser L."/>
            <person name="Kyrpides N."/>
            <person name="Lykidis A."/>
            <person name="Richardson P."/>
        </authorList>
    </citation>
    <scope>NUCLEOTIDE SEQUENCE [LARGE SCALE GENOMIC DNA]</scope>
    <source>
        <strain evidence="3">OS217 / ATCC BAA-1090 / DSM 15013</strain>
    </source>
</reference>
<dbReference type="Proteomes" id="UP000001982">
    <property type="component" value="Chromosome"/>
</dbReference>
<organism evidence="2 3">
    <name type="scientific">Shewanella denitrificans (strain OS217 / ATCC BAA-1090 / DSM 15013)</name>
    <dbReference type="NCBI Taxonomy" id="318161"/>
    <lineage>
        <taxon>Bacteria</taxon>
        <taxon>Pseudomonadati</taxon>
        <taxon>Pseudomonadota</taxon>
        <taxon>Gammaproteobacteria</taxon>
        <taxon>Alteromonadales</taxon>
        <taxon>Shewanellaceae</taxon>
        <taxon>Shewanella</taxon>
    </lineage>
</organism>
<dbReference type="PANTHER" id="PTHR11236:SF9">
    <property type="entry name" value="ANTHRANILATE SYNTHASE COMPONENT 1"/>
    <property type="match status" value="1"/>
</dbReference>
<dbReference type="Pfam" id="PF00425">
    <property type="entry name" value="Chorismate_bind"/>
    <property type="match status" value="1"/>
</dbReference>